<protein>
    <submittedName>
        <fullName evidence="1">Uncharacterized protein</fullName>
    </submittedName>
</protein>
<evidence type="ECO:0000313" key="2">
    <source>
        <dbReference type="Proteomes" id="UP001150941"/>
    </source>
</evidence>
<dbReference type="EMBL" id="JAPQKS010000009">
    <property type="protein sequence ID" value="KAJ5214962.1"/>
    <property type="molecule type" value="Genomic_DNA"/>
</dbReference>
<reference evidence="1" key="2">
    <citation type="journal article" date="2023" name="IMA Fungus">
        <title>Comparative genomic study of the Penicillium genus elucidates a diverse pangenome and 15 lateral gene transfer events.</title>
        <authorList>
            <person name="Petersen C."/>
            <person name="Sorensen T."/>
            <person name="Nielsen M.R."/>
            <person name="Sondergaard T.E."/>
            <person name="Sorensen J.L."/>
            <person name="Fitzpatrick D.A."/>
            <person name="Frisvad J.C."/>
            <person name="Nielsen K.L."/>
        </authorList>
    </citation>
    <scope>NUCLEOTIDE SEQUENCE</scope>
    <source>
        <strain evidence="1">IBT 19713</strain>
    </source>
</reference>
<dbReference type="PANTHER" id="PTHR37490:SF2">
    <property type="match status" value="1"/>
</dbReference>
<dbReference type="AlphaFoldDB" id="A0A9W9N807"/>
<dbReference type="GeneID" id="83207240"/>
<dbReference type="InterPro" id="IPR021838">
    <property type="entry name" value="DUF3431"/>
</dbReference>
<dbReference type="PANTHER" id="PTHR37490">
    <property type="entry name" value="EXPRESSED PROTEIN"/>
    <property type="match status" value="1"/>
</dbReference>
<name>A0A9W9N807_9EURO</name>
<sequence length="302" mass="34372">IATIIIFQHRFISANTVDQPIRTPEELERSPEDIEKDKAVHEISQKIHAYGSNSTTIGLVLSKTRADDLRWLRDYIQEHPQNTPFVYTTDDDPETELLIPQSFRGREVASYLSYVIDYYDSLPPYSIFIHSNQDQWHNDLFGVRTDSVLPALRLQAVDAKGYLNLRCSLFPGCPTHVHPHAPTQIDIDNHDVRSYFTQVYVDILGGSLEDVPQEIGGVCCAQFALSRARIRQRPKSDYVRMLRWVNETSVPLMDSHGVGWVFETLWHVVFGEEACRCDNFGWCGPFPSGKLLTAVTPAISHV</sequence>
<dbReference type="Pfam" id="PF11913">
    <property type="entry name" value="DUF3431"/>
    <property type="match status" value="1"/>
</dbReference>
<evidence type="ECO:0000313" key="1">
    <source>
        <dbReference type="EMBL" id="KAJ5214962.1"/>
    </source>
</evidence>
<proteinExistence type="predicted"/>
<organism evidence="1 2">
    <name type="scientific">Penicillium chermesinum</name>
    <dbReference type="NCBI Taxonomy" id="63820"/>
    <lineage>
        <taxon>Eukaryota</taxon>
        <taxon>Fungi</taxon>
        <taxon>Dikarya</taxon>
        <taxon>Ascomycota</taxon>
        <taxon>Pezizomycotina</taxon>
        <taxon>Eurotiomycetes</taxon>
        <taxon>Eurotiomycetidae</taxon>
        <taxon>Eurotiales</taxon>
        <taxon>Aspergillaceae</taxon>
        <taxon>Penicillium</taxon>
    </lineage>
</organism>
<dbReference type="Proteomes" id="UP001150941">
    <property type="component" value="Unassembled WGS sequence"/>
</dbReference>
<feature type="non-terminal residue" evidence="1">
    <location>
        <position position="1"/>
    </location>
</feature>
<reference evidence="1" key="1">
    <citation type="submission" date="2022-11" db="EMBL/GenBank/DDBJ databases">
        <authorList>
            <person name="Petersen C."/>
        </authorList>
    </citation>
    <scope>NUCLEOTIDE SEQUENCE</scope>
    <source>
        <strain evidence="1">IBT 19713</strain>
    </source>
</reference>
<dbReference type="OrthoDB" id="426718at2759"/>
<comment type="caution">
    <text evidence="1">The sequence shown here is derived from an EMBL/GenBank/DDBJ whole genome shotgun (WGS) entry which is preliminary data.</text>
</comment>
<accession>A0A9W9N807</accession>
<dbReference type="RefSeq" id="XP_058325459.1">
    <property type="nucleotide sequence ID" value="XM_058479936.1"/>
</dbReference>
<keyword evidence="2" id="KW-1185">Reference proteome</keyword>
<gene>
    <name evidence="1" type="ORF">N7468_010641</name>
</gene>